<evidence type="ECO:0000256" key="2">
    <source>
        <dbReference type="SAM" id="SignalP"/>
    </source>
</evidence>
<name>Q47MU5_THEFY</name>
<feature type="signal peptide" evidence="2">
    <location>
        <begin position="1"/>
        <end position="26"/>
    </location>
</feature>
<dbReference type="InterPro" id="IPR025711">
    <property type="entry name" value="PepSY"/>
</dbReference>
<dbReference type="eggNOG" id="COG3212">
    <property type="taxonomic scope" value="Bacteria"/>
</dbReference>
<dbReference type="Gene3D" id="3.10.450.40">
    <property type="match status" value="2"/>
</dbReference>
<dbReference type="AlphaFoldDB" id="Q47MU5"/>
<protein>
    <recommendedName>
        <fullName evidence="3">PepSY domain-containing protein</fullName>
    </recommendedName>
</protein>
<sequence>MRRVESTGLRWVGAVGALLIAVGAAAGCDGDATPDEGGGDPGPTGRLEQRGSPEASPSPANPERRIDLLRARDAALEEFPNGVVYDVELEEDSHRWTVEVSAEGAEHALAVDARSGDVSELEADMPDGPDADLAGLSARSLDTAVRVALDDSGGSEATEASLDKENGRRVWKIEVDDGRTVAVDTETGEVVATDS</sequence>
<evidence type="ECO:0000256" key="1">
    <source>
        <dbReference type="SAM" id="MobiDB-lite"/>
    </source>
</evidence>
<feature type="chain" id="PRO_5039404577" description="PepSY domain-containing protein" evidence="2">
    <location>
        <begin position="27"/>
        <end position="195"/>
    </location>
</feature>
<organism evidence="4">
    <name type="scientific">Thermobifida fusca (strain YX)</name>
    <dbReference type="NCBI Taxonomy" id="269800"/>
    <lineage>
        <taxon>Bacteria</taxon>
        <taxon>Bacillati</taxon>
        <taxon>Actinomycetota</taxon>
        <taxon>Actinomycetes</taxon>
        <taxon>Streptosporangiales</taxon>
        <taxon>Nocardiopsidaceae</taxon>
        <taxon>Thermobifida</taxon>
    </lineage>
</organism>
<feature type="domain" description="PepSY" evidence="3">
    <location>
        <begin position="69"/>
        <end position="118"/>
    </location>
</feature>
<dbReference type="PROSITE" id="PS51257">
    <property type="entry name" value="PROKAR_LIPOPROTEIN"/>
    <property type="match status" value="1"/>
</dbReference>
<keyword evidence="2" id="KW-0732">Signal</keyword>
<gene>
    <name evidence="4" type="ordered locus">Tfu_2191</name>
</gene>
<dbReference type="STRING" id="269800.Tfu_2191"/>
<dbReference type="EMBL" id="CP000088">
    <property type="protein sequence ID" value="AAZ56224.1"/>
    <property type="molecule type" value="Genomic_DNA"/>
</dbReference>
<accession>Q47MU5</accession>
<dbReference type="KEGG" id="tfu:Tfu_2191"/>
<dbReference type="Pfam" id="PF03413">
    <property type="entry name" value="PepSY"/>
    <property type="match status" value="2"/>
</dbReference>
<proteinExistence type="predicted"/>
<reference evidence="4" key="1">
    <citation type="submission" date="2005-07" db="EMBL/GenBank/DDBJ databases">
        <title>Complete sequence of Thermobifida fusca YX.</title>
        <authorList>
            <consortium name="US DOE Joint Genome Institute"/>
            <person name="Copeland A."/>
            <person name="Lucas S."/>
            <person name="Lapidus A."/>
            <person name="Barry K."/>
            <person name="Detter J.C."/>
            <person name="Glavina T."/>
            <person name="Hammon N."/>
            <person name="Israni S."/>
            <person name="Pitluck S."/>
            <person name="Di Bartolo G."/>
            <person name="Chain P."/>
            <person name="Schmutz J."/>
            <person name="Larimer F."/>
            <person name="Land M."/>
            <person name="Lykidis A."/>
            <person name="Richardson P."/>
        </authorList>
    </citation>
    <scope>NUCLEOTIDE SEQUENCE</scope>
    <source>
        <strain evidence="4">YX</strain>
    </source>
</reference>
<dbReference type="RefSeq" id="WP_011292614.1">
    <property type="nucleotide sequence ID" value="NC_007333.1"/>
</dbReference>
<evidence type="ECO:0000259" key="3">
    <source>
        <dbReference type="Pfam" id="PF03413"/>
    </source>
</evidence>
<dbReference type="HOGENOM" id="CLU_1395725_0_0_11"/>
<feature type="region of interest" description="Disordered" evidence="1">
    <location>
        <begin position="27"/>
        <end position="64"/>
    </location>
</feature>
<evidence type="ECO:0000313" key="4">
    <source>
        <dbReference type="EMBL" id="AAZ56224.1"/>
    </source>
</evidence>
<dbReference type="OrthoDB" id="9795161at2"/>
<feature type="domain" description="PepSY" evidence="3">
    <location>
        <begin position="140"/>
        <end position="193"/>
    </location>
</feature>